<sequence length="165" mass="18166">MRYRKWASRVARPPGVGEGRQKDAFLRRNLDALTAKSKCVTDSALIRLRGLRGLRSRFRGRAAEGHDVPNENVARPRVGVANLLRLGVYNACGRSDTLHGAVGMSTNLDAHICTAVLPYRGARIKFTAHTFAGRLRRIDQRDAPPPELVSHSASARFITCAPAIR</sequence>
<name>A0ABN8I5G4_9NEOP</name>
<proteinExistence type="predicted"/>
<accession>A0ABN8I5G4</accession>
<evidence type="ECO:0000313" key="1">
    <source>
        <dbReference type="EMBL" id="CAH2045847.1"/>
    </source>
</evidence>
<feature type="non-terminal residue" evidence="1">
    <location>
        <position position="165"/>
    </location>
</feature>
<protein>
    <submittedName>
        <fullName evidence="1">Uncharacterized protein</fullName>
    </submittedName>
</protein>
<dbReference type="Proteomes" id="UP000837857">
    <property type="component" value="Chromosome 16"/>
</dbReference>
<gene>
    <name evidence="1" type="ORF">IPOD504_LOCUS5256</name>
</gene>
<evidence type="ECO:0000313" key="2">
    <source>
        <dbReference type="Proteomes" id="UP000837857"/>
    </source>
</evidence>
<keyword evidence="2" id="KW-1185">Reference proteome</keyword>
<dbReference type="EMBL" id="OW152828">
    <property type="protein sequence ID" value="CAH2045847.1"/>
    <property type="molecule type" value="Genomic_DNA"/>
</dbReference>
<organism evidence="1 2">
    <name type="scientific">Iphiclides podalirius</name>
    <name type="common">scarce swallowtail</name>
    <dbReference type="NCBI Taxonomy" id="110791"/>
    <lineage>
        <taxon>Eukaryota</taxon>
        <taxon>Metazoa</taxon>
        <taxon>Ecdysozoa</taxon>
        <taxon>Arthropoda</taxon>
        <taxon>Hexapoda</taxon>
        <taxon>Insecta</taxon>
        <taxon>Pterygota</taxon>
        <taxon>Neoptera</taxon>
        <taxon>Endopterygota</taxon>
        <taxon>Lepidoptera</taxon>
        <taxon>Glossata</taxon>
        <taxon>Ditrysia</taxon>
        <taxon>Papilionoidea</taxon>
        <taxon>Papilionidae</taxon>
        <taxon>Papilioninae</taxon>
        <taxon>Iphiclides</taxon>
    </lineage>
</organism>
<reference evidence="1" key="1">
    <citation type="submission" date="2022-03" db="EMBL/GenBank/DDBJ databases">
        <authorList>
            <person name="Martin H S."/>
        </authorList>
    </citation>
    <scope>NUCLEOTIDE SEQUENCE</scope>
</reference>